<dbReference type="EC" id="2.3.1.266" evidence="4"/>
<organism evidence="4 5">
    <name type="scientific">Roseobacter fucihabitans</name>
    <dbReference type="NCBI Taxonomy" id="1537242"/>
    <lineage>
        <taxon>Bacteria</taxon>
        <taxon>Pseudomonadati</taxon>
        <taxon>Pseudomonadota</taxon>
        <taxon>Alphaproteobacteria</taxon>
        <taxon>Rhodobacterales</taxon>
        <taxon>Roseobacteraceae</taxon>
        <taxon>Roseobacter</taxon>
    </lineage>
</organism>
<name>A0ABZ2BZ48_9RHOB</name>
<reference evidence="5" key="2">
    <citation type="submission" date="2024-01" db="EMBL/GenBank/DDBJ databases">
        <title>Roseobacter fucihabitans sp. nov., isolated from the brown alga Fucus spiralis.</title>
        <authorList>
            <person name="Hahnke S."/>
            <person name="Berger M."/>
            <person name="Schlingloff A."/>
            <person name="Athale I."/>
            <person name="Neumann-Schaal M."/>
            <person name="Adenaya A."/>
            <person name="Poehlein A."/>
            <person name="Daniel R."/>
            <person name="Pertersen J."/>
            <person name="Brinkhoff T."/>
        </authorList>
    </citation>
    <scope>NUCLEOTIDE SEQUENCE [LARGE SCALE GENOMIC DNA]</scope>
    <source>
        <strain evidence="5">B14</strain>
    </source>
</reference>
<feature type="domain" description="N-acetyltransferase" evidence="3">
    <location>
        <begin position="1"/>
        <end position="134"/>
    </location>
</feature>
<reference evidence="4 5" key="1">
    <citation type="submission" date="2015-07" db="EMBL/GenBank/DDBJ databases">
        <authorList>
            <person name="Voget S."/>
            <person name="Dogs M."/>
            <person name="Brinkhoff T.H."/>
            <person name="Daniel R."/>
        </authorList>
    </citation>
    <scope>NUCLEOTIDE SEQUENCE [LARGE SCALE GENOMIC DNA]</scope>
    <source>
        <strain evidence="4 5">B14</strain>
    </source>
</reference>
<dbReference type="CDD" id="cd04301">
    <property type="entry name" value="NAT_SF"/>
    <property type="match status" value="1"/>
</dbReference>
<evidence type="ECO:0000256" key="1">
    <source>
        <dbReference type="ARBA" id="ARBA00022679"/>
    </source>
</evidence>
<gene>
    <name evidence="4" type="primary">rimI</name>
    <name evidence="4" type="ORF">ROLI_030850</name>
</gene>
<dbReference type="RefSeq" id="WP_187432099.1">
    <property type="nucleotide sequence ID" value="NZ_CP143423.1"/>
</dbReference>
<dbReference type="InterPro" id="IPR050680">
    <property type="entry name" value="YpeA/RimI_acetyltransf"/>
</dbReference>
<proteinExistence type="predicted"/>
<keyword evidence="2 4" id="KW-0012">Acyltransferase</keyword>
<keyword evidence="5" id="KW-1185">Reference proteome</keyword>
<evidence type="ECO:0000313" key="4">
    <source>
        <dbReference type="EMBL" id="WVX49989.1"/>
    </source>
</evidence>
<dbReference type="EMBL" id="CP143423">
    <property type="protein sequence ID" value="WVX49989.1"/>
    <property type="molecule type" value="Genomic_DNA"/>
</dbReference>
<dbReference type="PROSITE" id="PS51186">
    <property type="entry name" value="GNAT"/>
    <property type="match status" value="1"/>
</dbReference>
<dbReference type="Proteomes" id="UP001318682">
    <property type="component" value="Chromosome"/>
</dbReference>
<sequence length="138" mass="15428">MTPQALADLHRRAFMSERAWSAQEFSDLLSNKYVSFIDEPGGFALIRSVAGEDELLTLAVDPACRRQGIADRLMSHWLAKPTGNIAFLEVAADNTPARRLYEKHGFAETGRRKAYYARDGRPAVDALLMSNAPKTFRI</sequence>
<dbReference type="SUPFAM" id="SSF55729">
    <property type="entry name" value="Acyl-CoA N-acyltransferases (Nat)"/>
    <property type="match status" value="1"/>
</dbReference>
<dbReference type="InterPro" id="IPR016181">
    <property type="entry name" value="Acyl_CoA_acyltransferase"/>
</dbReference>
<keyword evidence="1 4" id="KW-0808">Transferase</keyword>
<dbReference type="Gene3D" id="3.40.630.30">
    <property type="match status" value="1"/>
</dbReference>
<dbReference type="PANTHER" id="PTHR43420">
    <property type="entry name" value="ACETYLTRANSFERASE"/>
    <property type="match status" value="1"/>
</dbReference>
<protein>
    <submittedName>
        <fullName evidence="4">[Ribosomal protein S18]-alanine N-acetyltransferase</fullName>
        <ecNumber evidence="4">2.3.1.266</ecNumber>
    </submittedName>
</protein>
<dbReference type="InterPro" id="IPR000182">
    <property type="entry name" value="GNAT_dom"/>
</dbReference>
<dbReference type="PANTHER" id="PTHR43420:SF12">
    <property type="entry name" value="N-ACETYLTRANSFERASE DOMAIN-CONTAINING PROTEIN"/>
    <property type="match status" value="1"/>
</dbReference>
<evidence type="ECO:0000313" key="5">
    <source>
        <dbReference type="Proteomes" id="UP001318682"/>
    </source>
</evidence>
<evidence type="ECO:0000259" key="3">
    <source>
        <dbReference type="PROSITE" id="PS51186"/>
    </source>
</evidence>
<evidence type="ECO:0000256" key="2">
    <source>
        <dbReference type="ARBA" id="ARBA00023315"/>
    </source>
</evidence>
<dbReference type="GO" id="GO:0008999">
    <property type="term" value="F:protein-N-terminal-alanine acetyltransferase activity"/>
    <property type="evidence" value="ECO:0007669"/>
    <property type="project" value="UniProtKB-EC"/>
</dbReference>
<accession>A0ABZ2BZ48</accession>
<dbReference type="Pfam" id="PF00583">
    <property type="entry name" value="Acetyltransf_1"/>
    <property type="match status" value="1"/>
</dbReference>